<dbReference type="EMBL" id="LAZR01034934">
    <property type="protein sequence ID" value="KKL28895.1"/>
    <property type="molecule type" value="Genomic_DNA"/>
</dbReference>
<feature type="region of interest" description="Disordered" evidence="1">
    <location>
        <begin position="1"/>
        <end position="41"/>
    </location>
</feature>
<dbReference type="AlphaFoldDB" id="A0A0F9C3W3"/>
<reference evidence="2" key="1">
    <citation type="journal article" date="2015" name="Nature">
        <title>Complex archaea that bridge the gap between prokaryotes and eukaryotes.</title>
        <authorList>
            <person name="Spang A."/>
            <person name="Saw J.H."/>
            <person name="Jorgensen S.L."/>
            <person name="Zaremba-Niedzwiedzka K."/>
            <person name="Martijn J."/>
            <person name="Lind A.E."/>
            <person name="van Eijk R."/>
            <person name="Schleper C."/>
            <person name="Guy L."/>
            <person name="Ettema T.J."/>
        </authorList>
    </citation>
    <scope>NUCLEOTIDE SEQUENCE</scope>
</reference>
<feature type="compositionally biased region" description="Basic and acidic residues" evidence="1">
    <location>
        <begin position="1"/>
        <end position="13"/>
    </location>
</feature>
<feature type="compositionally biased region" description="Basic and acidic residues" evidence="1">
    <location>
        <begin position="23"/>
        <end position="41"/>
    </location>
</feature>
<evidence type="ECO:0000256" key="1">
    <source>
        <dbReference type="SAM" id="MobiDB-lite"/>
    </source>
</evidence>
<protein>
    <submittedName>
        <fullName evidence="2">Uncharacterized protein</fullName>
    </submittedName>
</protein>
<name>A0A0F9C3W3_9ZZZZ</name>
<sequence length="41" mass="4640">MPFRLGKSEKLPENEGAAAPEETLQKEERRSEVVRKNQAEG</sequence>
<organism evidence="2">
    <name type="scientific">marine sediment metagenome</name>
    <dbReference type="NCBI Taxonomy" id="412755"/>
    <lineage>
        <taxon>unclassified sequences</taxon>
        <taxon>metagenomes</taxon>
        <taxon>ecological metagenomes</taxon>
    </lineage>
</organism>
<comment type="caution">
    <text evidence="2">The sequence shown here is derived from an EMBL/GenBank/DDBJ whole genome shotgun (WGS) entry which is preliminary data.</text>
</comment>
<evidence type="ECO:0000313" key="2">
    <source>
        <dbReference type="EMBL" id="KKL28895.1"/>
    </source>
</evidence>
<proteinExistence type="predicted"/>
<accession>A0A0F9C3W3</accession>
<gene>
    <name evidence="2" type="ORF">LCGC14_2370580</name>
</gene>